<protein>
    <submittedName>
        <fullName evidence="1">Spore coat protein U domain-containing protein</fullName>
    </submittedName>
</protein>
<dbReference type="Proteomes" id="UP001596456">
    <property type="component" value="Unassembled WGS sequence"/>
</dbReference>
<evidence type="ECO:0000313" key="2">
    <source>
        <dbReference type="Proteomes" id="UP001596456"/>
    </source>
</evidence>
<proteinExistence type="predicted"/>
<comment type="caution">
    <text evidence="1">The sequence shown here is derived from an EMBL/GenBank/DDBJ whole genome shotgun (WGS) entry which is preliminary data.</text>
</comment>
<sequence>MSPLHAHPPPARARAVSGLLSGALLGLVLGASPSAAAVSQRGTVPLHGTVATSCYLVVTDHGSAIDMENGAFFQAVGSVGESCNNGQGYTVTIASENNGRMVNETGQGVGYAISYGDLLLDTLRAPVELTRRYAQPELRTRQFRVLVPIAFRSLTAGTYSDTITLTIAAR</sequence>
<reference evidence="2" key="1">
    <citation type="journal article" date="2019" name="Int. J. Syst. Evol. Microbiol.">
        <title>The Global Catalogue of Microorganisms (GCM) 10K type strain sequencing project: providing services to taxonomists for standard genome sequencing and annotation.</title>
        <authorList>
            <consortium name="The Broad Institute Genomics Platform"/>
            <consortium name="The Broad Institute Genome Sequencing Center for Infectious Disease"/>
            <person name="Wu L."/>
            <person name="Ma J."/>
        </authorList>
    </citation>
    <scope>NUCLEOTIDE SEQUENCE [LARGE SCALE GENOMIC DNA]</scope>
    <source>
        <strain evidence="2">CGMCC 1.16275</strain>
    </source>
</reference>
<gene>
    <name evidence="1" type="ORF">ACFQPS_14440</name>
</gene>
<dbReference type="EMBL" id="JBHTCM010000015">
    <property type="protein sequence ID" value="MFC7334364.1"/>
    <property type="molecule type" value="Genomic_DNA"/>
</dbReference>
<dbReference type="RefSeq" id="WP_377359923.1">
    <property type="nucleotide sequence ID" value="NZ_JBHTCM010000015.1"/>
</dbReference>
<organism evidence="1 2">
    <name type="scientific">Rhodocista pekingensis</name>
    <dbReference type="NCBI Taxonomy" id="201185"/>
    <lineage>
        <taxon>Bacteria</taxon>
        <taxon>Pseudomonadati</taxon>
        <taxon>Pseudomonadota</taxon>
        <taxon>Alphaproteobacteria</taxon>
        <taxon>Rhodospirillales</taxon>
        <taxon>Azospirillaceae</taxon>
        <taxon>Rhodocista</taxon>
    </lineage>
</organism>
<keyword evidence="1" id="KW-0946">Virion</keyword>
<evidence type="ECO:0000313" key="1">
    <source>
        <dbReference type="EMBL" id="MFC7334364.1"/>
    </source>
</evidence>
<accession>A0ABW2KWD3</accession>
<keyword evidence="2" id="KW-1185">Reference proteome</keyword>
<name>A0ABW2KWD3_9PROT</name>
<keyword evidence="1" id="KW-0167">Capsid protein</keyword>